<dbReference type="Proteomes" id="UP000239156">
    <property type="component" value="Unassembled WGS sequence"/>
</dbReference>
<dbReference type="AlphaFoldDB" id="A0A2S4UAG4"/>
<organism evidence="1 2">
    <name type="scientific">Puccinia striiformis</name>
    <dbReference type="NCBI Taxonomy" id="27350"/>
    <lineage>
        <taxon>Eukaryota</taxon>
        <taxon>Fungi</taxon>
        <taxon>Dikarya</taxon>
        <taxon>Basidiomycota</taxon>
        <taxon>Pucciniomycotina</taxon>
        <taxon>Pucciniomycetes</taxon>
        <taxon>Pucciniales</taxon>
        <taxon>Pucciniaceae</taxon>
        <taxon>Puccinia</taxon>
    </lineage>
</organism>
<gene>
    <name evidence="1" type="ORF">PSTT_16941</name>
</gene>
<sequence length="120" mass="13689">MIVIVNSRERYWTLNCARAYTIDEGHAEELAGLYDEGVDSLSPFPAVLHHHPIEITTTPKLPKCHFHHSSRMDYSFTWNLLRIGTRGTRSTKSQDPDRPVRETDVDASVARISAVSKNIW</sequence>
<proteinExistence type="predicted"/>
<name>A0A2S4UAG4_9BASI</name>
<accession>A0A2S4UAG4</accession>
<reference evidence="1" key="1">
    <citation type="submission" date="2017-12" db="EMBL/GenBank/DDBJ databases">
        <title>Gene loss provides genomic basis for host adaptation in cereal stripe rust fungi.</title>
        <authorList>
            <person name="Xia C."/>
        </authorList>
    </citation>
    <scope>NUCLEOTIDE SEQUENCE [LARGE SCALE GENOMIC DNA]</scope>
    <source>
        <strain evidence="1">93-210</strain>
    </source>
</reference>
<dbReference type="VEuPathDB" id="FungiDB:PSTT_16941"/>
<evidence type="ECO:0000313" key="1">
    <source>
        <dbReference type="EMBL" id="POV94273.1"/>
    </source>
</evidence>
<comment type="caution">
    <text evidence="1">The sequence shown here is derived from an EMBL/GenBank/DDBJ whole genome shotgun (WGS) entry which is preliminary data.</text>
</comment>
<keyword evidence="2" id="KW-1185">Reference proteome</keyword>
<protein>
    <submittedName>
        <fullName evidence="1">Uncharacterized protein</fullName>
    </submittedName>
</protein>
<evidence type="ECO:0000313" key="2">
    <source>
        <dbReference type="Proteomes" id="UP000239156"/>
    </source>
</evidence>
<dbReference type="EMBL" id="PKSL01000434">
    <property type="protein sequence ID" value="POV94273.1"/>
    <property type="molecule type" value="Genomic_DNA"/>
</dbReference>